<keyword evidence="2" id="KW-1185">Reference proteome</keyword>
<dbReference type="PANTHER" id="PTHR31511">
    <property type="entry name" value="PROTEIN CBG23764"/>
    <property type="match status" value="1"/>
</dbReference>
<dbReference type="EMBL" id="CACRXK020023299">
    <property type="protein sequence ID" value="CAB4037629.1"/>
    <property type="molecule type" value="Genomic_DNA"/>
</dbReference>
<dbReference type="PANTHER" id="PTHR31511:SF12">
    <property type="entry name" value="RHO TERMINATION FACTOR N-TERMINAL DOMAIN-CONTAINING PROTEIN"/>
    <property type="match status" value="1"/>
</dbReference>
<reference evidence="1" key="1">
    <citation type="submission" date="2020-04" db="EMBL/GenBank/DDBJ databases">
        <authorList>
            <person name="Alioto T."/>
            <person name="Alioto T."/>
            <person name="Gomez Garrido J."/>
        </authorList>
    </citation>
    <scope>NUCLEOTIDE SEQUENCE</scope>
    <source>
        <strain evidence="1">A484AB</strain>
    </source>
</reference>
<dbReference type="AlphaFoldDB" id="A0A7D9JXC9"/>
<evidence type="ECO:0000313" key="2">
    <source>
        <dbReference type="Proteomes" id="UP001152795"/>
    </source>
</evidence>
<comment type="caution">
    <text evidence="1">The sequence shown here is derived from an EMBL/GenBank/DDBJ whole genome shotgun (WGS) entry which is preliminary data.</text>
</comment>
<organism evidence="1 2">
    <name type="scientific">Paramuricea clavata</name>
    <name type="common">Red gorgonian</name>
    <name type="synonym">Violescent sea-whip</name>
    <dbReference type="NCBI Taxonomy" id="317549"/>
    <lineage>
        <taxon>Eukaryota</taxon>
        <taxon>Metazoa</taxon>
        <taxon>Cnidaria</taxon>
        <taxon>Anthozoa</taxon>
        <taxon>Octocorallia</taxon>
        <taxon>Malacalcyonacea</taxon>
        <taxon>Plexauridae</taxon>
        <taxon>Paramuricea</taxon>
    </lineage>
</organism>
<dbReference type="Proteomes" id="UP001152795">
    <property type="component" value="Unassembled WGS sequence"/>
</dbReference>
<proteinExistence type="predicted"/>
<sequence length="145" mass="17064">MLDKPNYLGAAILDLSKILMYDFWYNYAKPTWGDRVRLIMTDTDSLFVGIETDDVDADVLKRGDHLKYFDHSNYKEDHPMSEEKKAKGVRGYVVKGGIAFDDYVNCMKDPGKRHMVERNGLRSYHQTMYCLCYHQTMYRLCNIRL</sequence>
<dbReference type="OrthoDB" id="6620947at2759"/>
<evidence type="ECO:0000313" key="1">
    <source>
        <dbReference type="EMBL" id="CAB4037629.1"/>
    </source>
</evidence>
<dbReference type="InterPro" id="IPR043502">
    <property type="entry name" value="DNA/RNA_pol_sf"/>
</dbReference>
<accession>A0A7D9JXC9</accession>
<dbReference type="SUPFAM" id="SSF56672">
    <property type="entry name" value="DNA/RNA polymerases"/>
    <property type="match status" value="1"/>
</dbReference>
<gene>
    <name evidence="1" type="ORF">PACLA_8A009810</name>
</gene>
<name>A0A7D9JXC9_PARCT</name>
<protein>
    <submittedName>
        <fullName evidence="1">Uncharacterized protein</fullName>
    </submittedName>
</protein>